<dbReference type="PRINTS" id="PR00738">
    <property type="entry name" value="GLHYDRLASE20"/>
</dbReference>
<dbReference type="InterPro" id="IPR029018">
    <property type="entry name" value="Hex-like_dom2"/>
</dbReference>
<feature type="domain" description="Beta-hexosaminidase bacterial type N-terminal" evidence="9">
    <location>
        <begin position="41"/>
        <end position="168"/>
    </location>
</feature>
<dbReference type="SUPFAM" id="SSF55545">
    <property type="entry name" value="beta-N-acetylhexosaminidase-like domain"/>
    <property type="match status" value="1"/>
</dbReference>
<feature type="active site" description="Proton donor" evidence="6">
    <location>
        <position position="346"/>
    </location>
</feature>
<dbReference type="SUPFAM" id="SSF51445">
    <property type="entry name" value="(Trans)glycosidases"/>
    <property type="match status" value="1"/>
</dbReference>
<keyword evidence="5" id="KW-0326">Glycosidase</keyword>
<dbReference type="Gene3D" id="3.20.20.80">
    <property type="entry name" value="Glycosidases"/>
    <property type="match status" value="1"/>
</dbReference>
<dbReference type="AlphaFoldDB" id="A0A364Y5I6"/>
<feature type="domain" description="Glycoside hydrolase family 20 catalytic" evidence="8">
    <location>
        <begin position="171"/>
        <end position="349"/>
    </location>
</feature>
<dbReference type="CDD" id="cd06568">
    <property type="entry name" value="GH20_SpHex_like"/>
    <property type="match status" value="1"/>
</dbReference>
<dbReference type="PROSITE" id="PS51257">
    <property type="entry name" value="PROKAR_LIPOPROTEIN"/>
    <property type="match status" value="1"/>
</dbReference>
<dbReference type="EMBL" id="QMFY01000005">
    <property type="protein sequence ID" value="RAW01077.1"/>
    <property type="molecule type" value="Genomic_DNA"/>
</dbReference>
<keyword evidence="4" id="KW-0378">Hydrolase</keyword>
<dbReference type="EC" id="3.2.1.52" evidence="3"/>
<organism evidence="10 11">
    <name type="scientific">Pseudochryseolinea flava</name>
    <dbReference type="NCBI Taxonomy" id="2059302"/>
    <lineage>
        <taxon>Bacteria</taxon>
        <taxon>Pseudomonadati</taxon>
        <taxon>Bacteroidota</taxon>
        <taxon>Cytophagia</taxon>
        <taxon>Cytophagales</taxon>
        <taxon>Fulvivirgaceae</taxon>
        <taxon>Pseudochryseolinea</taxon>
    </lineage>
</organism>
<name>A0A364Y5I6_9BACT</name>
<comment type="catalytic activity">
    <reaction evidence="1">
        <text>Hydrolysis of terminal non-reducing N-acetyl-D-hexosamine residues in N-acetyl-beta-D-hexosaminides.</text>
        <dbReference type="EC" id="3.2.1.52"/>
    </reaction>
</comment>
<dbReference type="GO" id="GO:0016020">
    <property type="term" value="C:membrane"/>
    <property type="evidence" value="ECO:0007669"/>
    <property type="project" value="TreeGrafter"/>
</dbReference>
<dbReference type="GO" id="GO:0005975">
    <property type="term" value="P:carbohydrate metabolic process"/>
    <property type="evidence" value="ECO:0007669"/>
    <property type="project" value="InterPro"/>
</dbReference>
<dbReference type="PANTHER" id="PTHR22600:SF57">
    <property type="entry name" value="BETA-N-ACETYLHEXOSAMINIDASE"/>
    <property type="match status" value="1"/>
</dbReference>
<dbReference type="Pfam" id="PF02838">
    <property type="entry name" value="Glyco_hydro_20b"/>
    <property type="match status" value="1"/>
</dbReference>
<comment type="caution">
    <text evidence="10">The sequence shown here is derived from an EMBL/GenBank/DDBJ whole genome shotgun (WGS) entry which is preliminary data.</text>
</comment>
<dbReference type="Proteomes" id="UP000251889">
    <property type="component" value="Unassembled WGS sequence"/>
</dbReference>
<feature type="signal peptide" evidence="7">
    <location>
        <begin position="1"/>
        <end position="16"/>
    </location>
</feature>
<evidence type="ECO:0000256" key="3">
    <source>
        <dbReference type="ARBA" id="ARBA00012663"/>
    </source>
</evidence>
<evidence type="ECO:0000313" key="11">
    <source>
        <dbReference type="Proteomes" id="UP000251889"/>
    </source>
</evidence>
<dbReference type="RefSeq" id="WP_112747232.1">
    <property type="nucleotide sequence ID" value="NZ_QMFY01000005.1"/>
</dbReference>
<evidence type="ECO:0000256" key="1">
    <source>
        <dbReference type="ARBA" id="ARBA00001231"/>
    </source>
</evidence>
<evidence type="ECO:0000256" key="7">
    <source>
        <dbReference type="SAM" id="SignalP"/>
    </source>
</evidence>
<proteinExistence type="inferred from homology"/>
<sequence length="537" mass="59712">MSFSRLSYFCALSTFTASILLVTSCDSPRVTSPEAKVAFERVIPKPNATTSTGKTFLITESTTIVAASELQDVAKYLAQNLQHITGISPTLTTNVTKGAIVLSLEGGSADLGSEGYTLQIDEDQLKIVANKPAGIFYGIQTVRQIIADKNDKSSRDEWEVATGTITDHPEYPWRGSMLDVARHFFSVADVKRYIDLLSFYKINILHLHLSDDQGWRIEIKSWPNLTAIGGQSQVGGGKGGFYTQEQYKEIVAYAQSRFITIVPEIDLPGHINAALVSYPGELLPGPSIVLEATKPRPVAGRPHIGTEVGFSTLSIKKELTFKFVEDVIREIASITPGPYFHVGGDEAAVTKKADYITFINRFKEIVNANGKIMIGWEEIAQADLDSTSIAQFWHSQDHANTAAEKGAKIIFSPSTKAYLDMQYDSTSRIGLHWAAYIEVDSSYMWDPTTLVSEIERKQIMGVEAPLWTETVVTMDDIEYLVFPRLPGIAEIGWTSSAVRNWEDYKVRLANHAVLWRKMEIDFYRSPKVSWADSTRTK</sequence>
<dbReference type="PANTHER" id="PTHR22600">
    <property type="entry name" value="BETA-HEXOSAMINIDASE"/>
    <property type="match status" value="1"/>
</dbReference>
<evidence type="ECO:0000256" key="4">
    <source>
        <dbReference type="ARBA" id="ARBA00022801"/>
    </source>
</evidence>
<accession>A0A364Y5I6</accession>
<dbReference type="InterPro" id="IPR025705">
    <property type="entry name" value="Beta_hexosaminidase_sua/sub"/>
</dbReference>
<dbReference type="InterPro" id="IPR017853">
    <property type="entry name" value="GH"/>
</dbReference>
<evidence type="ECO:0000313" key="10">
    <source>
        <dbReference type="EMBL" id="RAW01077.1"/>
    </source>
</evidence>
<keyword evidence="11" id="KW-1185">Reference proteome</keyword>
<evidence type="ECO:0000259" key="8">
    <source>
        <dbReference type="Pfam" id="PF00728"/>
    </source>
</evidence>
<dbReference type="GO" id="GO:0004563">
    <property type="term" value="F:beta-N-acetylhexosaminidase activity"/>
    <property type="evidence" value="ECO:0007669"/>
    <property type="project" value="UniProtKB-EC"/>
</dbReference>
<gene>
    <name evidence="10" type="ORF">DQQ10_12675</name>
</gene>
<evidence type="ECO:0000256" key="2">
    <source>
        <dbReference type="ARBA" id="ARBA00006285"/>
    </source>
</evidence>
<dbReference type="Gene3D" id="3.30.379.10">
    <property type="entry name" value="Chitobiase/beta-hexosaminidase domain 2-like"/>
    <property type="match status" value="1"/>
</dbReference>
<keyword evidence="7" id="KW-0732">Signal</keyword>
<evidence type="ECO:0000259" key="9">
    <source>
        <dbReference type="Pfam" id="PF02838"/>
    </source>
</evidence>
<reference evidence="10 11" key="1">
    <citation type="submission" date="2018-06" db="EMBL/GenBank/DDBJ databases">
        <title>Chryseolinea flavus sp. nov., a member of the phylum Bacteroidetes isolated from soil.</title>
        <authorList>
            <person name="Li Y."/>
            <person name="Wang J."/>
        </authorList>
    </citation>
    <scope>NUCLEOTIDE SEQUENCE [LARGE SCALE GENOMIC DNA]</scope>
    <source>
        <strain evidence="10 11">SDU1-6</strain>
    </source>
</reference>
<evidence type="ECO:0000256" key="5">
    <source>
        <dbReference type="ARBA" id="ARBA00023295"/>
    </source>
</evidence>
<evidence type="ECO:0000256" key="6">
    <source>
        <dbReference type="PIRSR" id="PIRSR625705-1"/>
    </source>
</evidence>
<dbReference type="InterPro" id="IPR015882">
    <property type="entry name" value="HEX_bac_N"/>
</dbReference>
<comment type="similarity">
    <text evidence="2">Belongs to the glycosyl hydrolase 20 family.</text>
</comment>
<dbReference type="GO" id="GO:0030203">
    <property type="term" value="P:glycosaminoglycan metabolic process"/>
    <property type="evidence" value="ECO:0007669"/>
    <property type="project" value="TreeGrafter"/>
</dbReference>
<dbReference type="OrthoDB" id="9763537at2"/>
<protein>
    <recommendedName>
        <fullName evidence="3">beta-N-acetylhexosaminidase</fullName>
        <ecNumber evidence="3">3.2.1.52</ecNumber>
    </recommendedName>
</protein>
<dbReference type="InterPro" id="IPR015883">
    <property type="entry name" value="Glyco_hydro_20_cat"/>
</dbReference>
<feature type="chain" id="PRO_5017042673" description="beta-N-acetylhexosaminidase" evidence="7">
    <location>
        <begin position="17"/>
        <end position="537"/>
    </location>
</feature>
<feature type="domain" description="Glycoside hydrolase family 20 catalytic" evidence="8">
    <location>
        <begin position="357"/>
        <end position="495"/>
    </location>
</feature>
<dbReference type="Pfam" id="PF00728">
    <property type="entry name" value="Glyco_hydro_20"/>
    <property type="match status" value="2"/>
</dbReference>